<organism evidence="1 2">
    <name type="scientific">Eumeta variegata</name>
    <name type="common">Bagworm moth</name>
    <name type="synonym">Eumeta japonica</name>
    <dbReference type="NCBI Taxonomy" id="151549"/>
    <lineage>
        <taxon>Eukaryota</taxon>
        <taxon>Metazoa</taxon>
        <taxon>Ecdysozoa</taxon>
        <taxon>Arthropoda</taxon>
        <taxon>Hexapoda</taxon>
        <taxon>Insecta</taxon>
        <taxon>Pterygota</taxon>
        <taxon>Neoptera</taxon>
        <taxon>Endopterygota</taxon>
        <taxon>Lepidoptera</taxon>
        <taxon>Glossata</taxon>
        <taxon>Ditrysia</taxon>
        <taxon>Tineoidea</taxon>
        <taxon>Psychidae</taxon>
        <taxon>Oiketicinae</taxon>
        <taxon>Eumeta</taxon>
    </lineage>
</organism>
<gene>
    <name evidence="1" type="ORF">EVAR_37748_1</name>
</gene>
<dbReference type="EMBL" id="BGZK01000601">
    <property type="protein sequence ID" value="GBP52361.1"/>
    <property type="molecule type" value="Genomic_DNA"/>
</dbReference>
<evidence type="ECO:0000313" key="1">
    <source>
        <dbReference type="EMBL" id="GBP52361.1"/>
    </source>
</evidence>
<name>A0A4C1WM48_EUMVA</name>
<proteinExistence type="predicted"/>
<evidence type="ECO:0000313" key="2">
    <source>
        <dbReference type="Proteomes" id="UP000299102"/>
    </source>
</evidence>
<reference evidence="1 2" key="1">
    <citation type="journal article" date="2019" name="Commun. Biol.">
        <title>The bagworm genome reveals a unique fibroin gene that provides high tensile strength.</title>
        <authorList>
            <person name="Kono N."/>
            <person name="Nakamura H."/>
            <person name="Ohtoshi R."/>
            <person name="Tomita M."/>
            <person name="Numata K."/>
            <person name="Arakawa K."/>
        </authorList>
    </citation>
    <scope>NUCLEOTIDE SEQUENCE [LARGE SCALE GENOMIC DNA]</scope>
</reference>
<protein>
    <submittedName>
        <fullName evidence="1">Uncharacterized protein</fullName>
    </submittedName>
</protein>
<dbReference type="Proteomes" id="UP000299102">
    <property type="component" value="Unassembled WGS sequence"/>
</dbReference>
<sequence>MDLQRRRVAQSLIVSSDPRRCLKDDFPRKHRAVNMYYLFAFRKVERHRKGSRVAATSARPPAGDTCTSARRRGRIEEFRLRVATAFIRAARLHSPFYRSMDVMYGSNGYWRPLPAGMWGVETVQH</sequence>
<keyword evidence="2" id="KW-1185">Reference proteome</keyword>
<accession>A0A4C1WM48</accession>
<dbReference type="AlphaFoldDB" id="A0A4C1WM48"/>
<comment type="caution">
    <text evidence="1">The sequence shown here is derived from an EMBL/GenBank/DDBJ whole genome shotgun (WGS) entry which is preliminary data.</text>
</comment>